<dbReference type="AlphaFoldDB" id="A0A182QSL4"/>
<reference evidence="2" key="1">
    <citation type="submission" date="2014-01" db="EMBL/GenBank/DDBJ databases">
        <title>The Genome Sequence of Anopheles farauti FAR1 (V2).</title>
        <authorList>
            <consortium name="The Broad Institute Genomics Platform"/>
            <person name="Neafsey D.E."/>
            <person name="Besansky N."/>
            <person name="Howell P."/>
            <person name="Walton C."/>
            <person name="Young S.K."/>
            <person name="Zeng Q."/>
            <person name="Gargeya S."/>
            <person name="Fitzgerald M."/>
            <person name="Haas B."/>
            <person name="Abouelleil A."/>
            <person name="Allen A.W."/>
            <person name="Alvarado L."/>
            <person name="Arachchi H.M."/>
            <person name="Berlin A.M."/>
            <person name="Chapman S.B."/>
            <person name="Gainer-Dewar J."/>
            <person name="Goldberg J."/>
            <person name="Griggs A."/>
            <person name="Gujja S."/>
            <person name="Hansen M."/>
            <person name="Howarth C."/>
            <person name="Imamovic A."/>
            <person name="Ireland A."/>
            <person name="Larimer J."/>
            <person name="McCowan C."/>
            <person name="Murphy C."/>
            <person name="Pearson M."/>
            <person name="Poon T.W."/>
            <person name="Priest M."/>
            <person name="Roberts A."/>
            <person name="Saif S."/>
            <person name="Shea T."/>
            <person name="Sisk P."/>
            <person name="Sykes S."/>
            <person name="Wortman J."/>
            <person name="Nusbaum C."/>
            <person name="Birren B."/>
        </authorList>
    </citation>
    <scope>NUCLEOTIDE SEQUENCE [LARGE SCALE GENOMIC DNA]</scope>
    <source>
        <strain evidence="2">FAR1</strain>
    </source>
</reference>
<keyword evidence="2" id="KW-1185">Reference proteome</keyword>
<accession>A0A182QSL4</accession>
<evidence type="ECO:0000313" key="1">
    <source>
        <dbReference type="EnsemblMetazoa" id="AFAF016005-PA"/>
    </source>
</evidence>
<sequence>MKDANWEGFVDTFCTNKDFPGDSNLAINIALADRHRTAHNCSGVAQCVHNHRSNCDRSVARHKPANLGAGTVRAPTPRVERVAFARNVRRMIVQWMMMGMVVRMLPRMPRKATLSLGRLYVCKGRCSRRRLILCRQEVVLVVGRLNGRQFGRTVATYERRQRLQRLTVVHRKRSHQTARYHARHDYGTFGWTTLPRTRSGAVRGLVAEAQLLRRRTGRCAAHSLTYRGEELATLKVTGGPLMRGRSDDSLLGDGCDGGGVCCARLCFSLPTIDSMLNPMRGFCVGSAITIADAIEGHGAPH</sequence>
<dbReference type="VEuPathDB" id="VectorBase:AFAF016005"/>
<reference evidence="1" key="2">
    <citation type="submission" date="2020-05" db="UniProtKB">
        <authorList>
            <consortium name="EnsemblMetazoa"/>
        </authorList>
    </citation>
    <scope>IDENTIFICATION</scope>
    <source>
        <strain evidence="1">FAR1</strain>
    </source>
</reference>
<dbReference type="EMBL" id="AXCN02000266">
    <property type="status" value="NOT_ANNOTATED_CDS"/>
    <property type="molecule type" value="Genomic_DNA"/>
</dbReference>
<evidence type="ECO:0000313" key="2">
    <source>
        <dbReference type="Proteomes" id="UP000075886"/>
    </source>
</evidence>
<organism evidence="1 2">
    <name type="scientific">Anopheles farauti</name>
    <dbReference type="NCBI Taxonomy" id="69004"/>
    <lineage>
        <taxon>Eukaryota</taxon>
        <taxon>Metazoa</taxon>
        <taxon>Ecdysozoa</taxon>
        <taxon>Arthropoda</taxon>
        <taxon>Hexapoda</taxon>
        <taxon>Insecta</taxon>
        <taxon>Pterygota</taxon>
        <taxon>Neoptera</taxon>
        <taxon>Endopterygota</taxon>
        <taxon>Diptera</taxon>
        <taxon>Nematocera</taxon>
        <taxon>Culicoidea</taxon>
        <taxon>Culicidae</taxon>
        <taxon>Anophelinae</taxon>
        <taxon>Anopheles</taxon>
    </lineage>
</organism>
<dbReference type="Proteomes" id="UP000075886">
    <property type="component" value="Unassembled WGS sequence"/>
</dbReference>
<protein>
    <submittedName>
        <fullName evidence="1">Uncharacterized protein</fullName>
    </submittedName>
</protein>
<proteinExistence type="predicted"/>
<dbReference type="EnsemblMetazoa" id="AFAF016005-RA">
    <property type="protein sequence ID" value="AFAF016005-PA"/>
    <property type="gene ID" value="AFAF016005"/>
</dbReference>
<name>A0A182QSL4_9DIPT</name>